<accession>A0A0G1EQC3</accession>
<protein>
    <submittedName>
        <fullName evidence="1">Uncharacterized protein</fullName>
    </submittedName>
</protein>
<evidence type="ECO:0000313" key="2">
    <source>
        <dbReference type="Proteomes" id="UP000034543"/>
    </source>
</evidence>
<dbReference type="AlphaFoldDB" id="A0A0G1EQC3"/>
<reference evidence="1 2" key="1">
    <citation type="journal article" date="2015" name="Nature">
        <title>rRNA introns, odd ribosomes, and small enigmatic genomes across a large radiation of phyla.</title>
        <authorList>
            <person name="Brown C.T."/>
            <person name="Hug L.A."/>
            <person name="Thomas B.C."/>
            <person name="Sharon I."/>
            <person name="Castelle C.J."/>
            <person name="Singh A."/>
            <person name="Wilkins M.J."/>
            <person name="Williams K.H."/>
            <person name="Banfield J.F."/>
        </authorList>
    </citation>
    <scope>NUCLEOTIDE SEQUENCE [LARGE SCALE GENOMIC DNA]</scope>
</reference>
<proteinExistence type="predicted"/>
<comment type="caution">
    <text evidence="1">The sequence shown here is derived from an EMBL/GenBank/DDBJ whole genome shotgun (WGS) entry which is preliminary data.</text>
</comment>
<dbReference type="Proteomes" id="UP000034543">
    <property type="component" value="Unassembled WGS sequence"/>
</dbReference>
<name>A0A0G1EQC3_9BACT</name>
<organism evidence="1 2">
    <name type="scientific">Candidatus Gottesmanbacteria bacterium GW2011_GWA1_43_11</name>
    <dbReference type="NCBI Taxonomy" id="1618436"/>
    <lineage>
        <taxon>Bacteria</taxon>
        <taxon>Candidatus Gottesmaniibacteriota</taxon>
    </lineage>
</organism>
<evidence type="ECO:0000313" key="1">
    <source>
        <dbReference type="EMBL" id="KKS85231.1"/>
    </source>
</evidence>
<sequence>MPTESLHPNLSKLQQTFEGLSPEVKRIHSAYQALGDFVLYKSLEITRQKLLSEQRQTIDPLLRMIWYGQDRLEDIAQRESDLRIIENRIAMLGLQMVQPRHVSDEITYFQAIKNLHDVFHQLSDLEWYKKINDFTATRGRLNAESWEYLDRDAQEAALNTIVHHFDLQFFLNNQPEATFADTTDLIGSYVIRQPGDQNVDATESSVE</sequence>
<dbReference type="EMBL" id="LCFB01000009">
    <property type="protein sequence ID" value="KKS85231.1"/>
    <property type="molecule type" value="Genomic_DNA"/>
</dbReference>
<gene>
    <name evidence="1" type="ORF">UV59_C0009G0033</name>
</gene>